<dbReference type="EMBL" id="AP029267">
    <property type="protein sequence ID" value="BFG05937.1"/>
    <property type="molecule type" value="Genomic_DNA"/>
</dbReference>
<protein>
    <submittedName>
        <fullName evidence="1">Uncharacterized protein</fullName>
    </submittedName>
</protein>
<organism evidence="1 2">
    <name type="scientific">Drosophila madeirensis</name>
    <name type="common">Fruit fly</name>
    <dbReference type="NCBI Taxonomy" id="30013"/>
    <lineage>
        <taxon>Eukaryota</taxon>
        <taxon>Metazoa</taxon>
        <taxon>Ecdysozoa</taxon>
        <taxon>Arthropoda</taxon>
        <taxon>Hexapoda</taxon>
        <taxon>Insecta</taxon>
        <taxon>Pterygota</taxon>
        <taxon>Neoptera</taxon>
        <taxon>Endopterygota</taxon>
        <taxon>Diptera</taxon>
        <taxon>Brachycera</taxon>
        <taxon>Muscomorpha</taxon>
        <taxon>Ephydroidea</taxon>
        <taxon>Drosophilidae</taxon>
        <taxon>Drosophila</taxon>
        <taxon>Sophophora</taxon>
    </lineage>
</organism>
<sequence>HPMFEVNIV</sequence>
<evidence type="ECO:0000313" key="2">
    <source>
        <dbReference type="Proteomes" id="UP001500889"/>
    </source>
</evidence>
<evidence type="ECO:0000313" key="1">
    <source>
        <dbReference type="EMBL" id="BFG05937.1"/>
    </source>
</evidence>
<gene>
    <name evidence="1" type="ORF">DMAD_04550</name>
</gene>
<feature type="non-terminal residue" evidence="1">
    <location>
        <position position="1"/>
    </location>
</feature>
<name>A0AAU9GE95_DROMD</name>
<accession>A0AAU9GE95</accession>
<reference evidence="1 2" key="1">
    <citation type="submission" date="2024-02" db="EMBL/GenBank/DDBJ databases">
        <title>A chromosome-level genome assembly of Drosophila madeirensis, a fruit fly species endemic to Madeira island.</title>
        <authorList>
            <person name="Tomihara K."/>
            <person name="Llopart A."/>
            <person name="Yamamoto D."/>
        </authorList>
    </citation>
    <scope>NUCLEOTIDE SEQUENCE [LARGE SCALE GENOMIC DNA]</scope>
    <source>
        <strain evidence="1 2">RF1</strain>
    </source>
</reference>
<keyword evidence="2" id="KW-1185">Reference proteome</keyword>
<proteinExistence type="predicted"/>
<dbReference type="Proteomes" id="UP001500889">
    <property type="component" value="Chromosome E"/>
</dbReference>